<evidence type="ECO:0000256" key="6">
    <source>
        <dbReference type="ARBA" id="ARBA00024695"/>
    </source>
</evidence>
<evidence type="ECO:0008006" key="10">
    <source>
        <dbReference type="Google" id="ProtNLM"/>
    </source>
</evidence>
<proteinExistence type="inferred from homology"/>
<dbReference type="EMBL" id="AZBU02000005">
    <property type="protein sequence ID" value="TKR77506.1"/>
    <property type="molecule type" value="Genomic_DNA"/>
</dbReference>
<dbReference type="GO" id="GO:0030490">
    <property type="term" value="P:maturation of SSU-rRNA"/>
    <property type="evidence" value="ECO:0007669"/>
    <property type="project" value="TreeGrafter"/>
</dbReference>
<keyword evidence="4" id="KW-0698">rRNA processing</keyword>
<evidence type="ECO:0000313" key="8">
    <source>
        <dbReference type="EMBL" id="TKR77506.1"/>
    </source>
</evidence>
<reference evidence="8 9" key="2">
    <citation type="journal article" date="2019" name="G3 (Bethesda)">
        <title>Hybrid Assembly of the Genome of the Entomopathogenic Nematode Steinernema carpocapsae Identifies the X-Chromosome.</title>
        <authorList>
            <person name="Serra L."/>
            <person name="Macchietto M."/>
            <person name="Macias-Munoz A."/>
            <person name="McGill C.J."/>
            <person name="Rodriguez I.M."/>
            <person name="Rodriguez B."/>
            <person name="Murad R."/>
            <person name="Mortazavi A."/>
        </authorList>
    </citation>
    <scope>NUCLEOTIDE SEQUENCE [LARGE SCALE GENOMIC DNA]</scope>
    <source>
        <strain evidence="8 9">ALL</strain>
    </source>
</reference>
<dbReference type="Pfam" id="PF04147">
    <property type="entry name" value="Nop14"/>
    <property type="match status" value="1"/>
</dbReference>
<evidence type="ECO:0000256" key="7">
    <source>
        <dbReference type="SAM" id="MobiDB-lite"/>
    </source>
</evidence>
<keyword evidence="9" id="KW-1185">Reference proteome</keyword>
<protein>
    <recommendedName>
        <fullName evidence="10">Nucleolar protein 14</fullName>
    </recommendedName>
</protein>
<feature type="compositionally biased region" description="Acidic residues" evidence="7">
    <location>
        <begin position="318"/>
        <end position="364"/>
    </location>
</feature>
<evidence type="ECO:0000256" key="3">
    <source>
        <dbReference type="ARBA" id="ARBA00022517"/>
    </source>
</evidence>
<dbReference type="InterPro" id="IPR007276">
    <property type="entry name" value="Nop14"/>
</dbReference>
<keyword evidence="5" id="KW-0539">Nucleus</keyword>
<dbReference type="PANTHER" id="PTHR23183:SF0">
    <property type="entry name" value="NUCLEOLAR PROTEIN 14"/>
    <property type="match status" value="1"/>
</dbReference>
<dbReference type="OrthoDB" id="284275at2759"/>
<dbReference type="Proteomes" id="UP000298663">
    <property type="component" value="Unassembled WGS sequence"/>
</dbReference>
<evidence type="ECO:0000256" key="2">
    <source>
        <dbReference type="ARBA" id="ARBA00007466"/>
    </source>
</evidence>
<reference evidence="8 9" key="1">
    <citation type="journal article" date="2015" name="Genome Biol.">
        <title>Comparative genomics of Steinernema reveals deeply conserved gene regulatory networks.</title>
        <authorList>
            <person name="Dillman A.R."/>
            <person name="Macchietto M."/>
            <person name="Porter C.F."/>
            <person name="Rogers A."/>
            <person name="Williams B."/>
            <person name="Antoshechkin I."/>
            <person name="Lee M.M."/>
            <person name="Goodwin Z."/>
            <person name="Lu X."/>
            <person name="Lewis E.E."/>
            <person name="Goodrich-Blair H."/>
            <person name="Stock S.P."/>
            <person name="Adams B.J."/>
            <person name="Sternberg P.W."/>
            <person name="Mortazavi A."/>
        </authorList>
    </citation>
    <scope>NUCLEOTIDE SEQUENCE [LARGE SCALE GENOMIC DNA]</scope>
    <source>
        <strain evidence="8 9">ALL</strain>
    </source>
</reference>
<comment type="similarity">
    <text evidence="2">Belongs to the NOP14 family.</text>
</comment>
<name>A0A4U5N4P5_STECR</name>
<feature type="region of interest" description="Disordered" evidence="7">
    <location>
        <begin position="314"/>
        <end position="383"/>
    </location>
</feature>
<dbReference type="AlphaFoldDB" id="A0A4U5N4P5"/>
<comment type="subcellular location">
    <subcellularLocation>
        <location evidence="1">Nucleus</location>
        <location evidence="1">Nucleolus</location>
    </subcellularLocation>
</comment>
<feature type="compositionally biased region" description="Basic residues" evidence="7">
    <location>
        <begin position="1"/>
        <end position="21"/>
    </location>
</feature>
<keyword evidence="3" id="KW-0690">Ribosome biogenesis</keyword>
<gene>
    <name evidence="8" type="ORF">L596_018466</name>
</gene>
<sequence>MAPGKRKASFKPKIGAGKKPKGPGQFKKSISEKKLPANPFELKFNRPKHNVLGAKRSMVGAPGASKKNAIDNRRKTLQIEYKHMGKVNQIVDKRFGEGDATMTAEEKAAKRFALQRSLATNVKKQHKNKFLLQDDEEVTDFLTHKGQTLTDVAKHDRTMVSDDEEDEDTGNLHRDVVANAHFGGGWMRKDGEGEEEEGQPRLGRKDMVMEMIARSKLFKQEKQNAKDEIEQATETLDEKWKSLLQSGNVSGFAPGINKHATGGVQHDTYDDLFRELQLNGGGRADPQDKMKSAKELASLEKERLEELERKRFARMNEEIEEDEEDEEDEAAEADEEEDECNSEEDEIEVEDFDAMGEPSDDETEDSKPVKATSEAEDSVVTDDPTLPYVFDLPQSYKQLTALFDGHTAHDQVLIIERVCKCHHPSLKEGNKQKLSKLFVHLLRFYDSLAASENGPSETKTLGVLLKPLYKLMKYDVDYAARAMRALLMNKKKKRGAHEAPSFAVIAFFQAVANLFPVSDKFHPVCSPSLAFAMDIISTSHVTSLKDCSRLLFLCTILCEWVNDSKRYMPEVIAFLRGLLLLAVNNSVDEQFPSTAFPISEPHRRMLFVNQKISTGVEPVSLSVVFSAQKGTSDALKASVVRSVLGTLNRYIMIYSNAHADSFCAIFKPFDALIERLPKDQYPEVFQTEISEFLSALRSECQKRSAVKHLHRVNNNIKMIEMLEPKVDLNFDPERATRFKDAKNDPNADRKRLQHKVKREFRGAVRELRKDAGFIARQKRTDRMRVDRERDEKTKKILHDLQFQESEHKKREYEKKYKRF</sequence>
<evidence type="ECO:0000256" key="5">
    <source>
        <dbReference type="ARBA" id="ARBA00023242"/>
    </source>
</evidence>
<comment type="function">
    <text evidence="6">Involved in nucleolar processing of pre-18S ribosomal RNA. Has a role in the nuclear export of 40S pre-ribosomal subunit to the cytoplasm.</text>
</comment>
<organism evidence="8 9">
    <name type="scientific">Steinernema carpocapsae</name>
    <name type="common">Entomopathogenic nematode</name>
    <dbReference type="NCBI Taxonomy" id="34508"/>
    <lineage>
        <taxon>Eukaryota</taxon>
        <taxon>Metazoa</taxon>
        <taxon>Ecdysozoa</taxon>
        <taxon>Nematoda</taxon>
        <taxon>Chromadorea</taxon>
        <taxon>Rhabditida</taxon>
        <taxon>Tylenchina</taxon>
        <taxon>Panagrolaimomorpha</taxon>
        <taxon>Strongyloidoidea</taxon>
        <taxon>Steinernematidae</taxon>
        <taxon>Steinernema</taxon>
    </lineage>
</organism>
<dbReference type="STRING" id="34508.A0A4U5N4P5"/>
<feature type="region of interest" description="Disordered" evidence="7">
    <location>
        <begin position="278"/>
        <end position="299"/>
    </location>
</feature>
<dbReference type="GO" id="GO:0032040">
    <property type="term" value="C:small-subunit processome"/>
    <property type="evidence" value="ECO:0007669"/>
    <property type="project" value="InterPro"/>
</dbReference>
<comment type="caution">
    <text evidence="8">The sequence shown here is derived from an EMBL/GenBank/DDBJ whole genome shotgun (WGS) entry which is preliminary data.</text>
</comment>
<feature type="region of interest" description="Disordered" evidence="7">
    <location>
        <begin position="183"/>
        <end position="203"/>
    </location>
</feature>
<dbReference type="PANTHER" id="PTHR23183">
    <property type="entry name" value="NOP14"/>
    <property type="match status" value="1"/>
</dbReference>
<feature type="compositionally biased region" description="Basic and acidic residues" evidence="7">
    <location>
        <begin position="285"/>
        <end position="299"/>
    </location>
</feature>
<evidence type="ECO:0000256" key="1">
    <source>
        <dbReference type="ARBA" id="ARBA00004604"/>
    </source>
</evidence>
<evidence type="ECO:0000313" key="9">
    <source>
        <dbReference type="Proteomes" id="UP000298663"/>
    </source>
</evidence>
<accession>A0A4U5N4P5</accession>
<dbReference type="GO" id="GO:0030692">
    <property type="term" value="C:Noc4p-Nop14p complex"/>
    <property type="evidence" value="ECO:0007669"/>
    <property type="project" value="TreeGrafter"/>
</dbReference>
<feature type="region of interest" description="Disordered" evidence="7">
    <location>
        <begin position="1"/>
        <end position="38"/>
    </location>
</feature>
<evidence type="ECO:0000256" key="4">
    <source>
        <dbReference type="ARBA" id="ARBA00022552"/>
    </source>
</evidence>